<dbReference type="EMBL" id="CP058214">
    <property type="protein sequence ID" value="QPC42527.1"/>
    <property type="molecule type" value="Genomic_DNA"/>
</dbReference>
<dbReference type="PROSITE" id="PS00455">
    <property type="entry name" value="AMP_BINDING"/>
    <property type="match status" value="1"/>
</dbReference>
<evidence type="ECO:0000313" key="4">
    <source>
        <dbReference type="Proteomes" id="UP000593594"/>
    </source>
</evidence>
<evidence type="ECO:0000259" key="1">
    <source>
        <dbReference type="Pfam" id="PF00501"/>
    </source>
</evidence>
<dbReference type="InterPro" id="IPR045851">
    <property type="entry name" value="AMP-bd_C_sf"/>
</dbReference>
<feature type="domain" description="AMP-dependent synthetase/ligase" evidence="1">
    <location>
        <begin position="73"/>
        <end position="430"/>
    </location>
</feature>
<dbReference type="PANTHER" id="PTHR43767">
    <property type="entry name" value="LONG-CHAIN-FATTY-ACID--COA LIGASE"/>
    <property type="match status" value="1"/>
</dbReference>
<keyword evidence="4" id="KW-1185">Reference proteome</keyword>
<dbReference type="Gene3D" id="3.30.300.30">
    <property type="match status" value="1"/>
</dbReference>
<proteinExistence type="predicted"/>
<dbReference type="InterPro" id="IPR025110">
    <property type="entry name" value="AMP-bd_C"/>
</dbReference>
<dbReference type="InterPro" id="IPR000873">
    <property type="entry name" value="AMP-dep_synth/lig_dom"/>
</dbReference>
<organism evidence="3 4">
    <name type="scientific">Kaustia mangrovi</name>
    <dbReference type="NCBI Taxonomy" id="2593653"/>
    <lineage>
        <taxon>Bacteria</taxon>
        <taxon>Pseudomonadati</taxon>
        <taxon>Pseudomonadota</taxon>
        <taxon>Alphaproteobacteria</taxon>
        <taxon>Hyphomicrobiales</taxon>
        <taxon>Parvibaculaceae</taxon>
        <taxon>Kaustia</taxon>
    </lineage>
</organism>
<dbReference type="RefSeq" id="WP_213163761.1">
    <property type="nucleotide sequence ID" value="NZ_CP058214.1"/>
</dbReference>
<sequence length="584" mass="65081">MNFSTWEEIVADADREGEVEPISKPPGTPGVLEIIGKGLTAEDLIDAHRRDADQRQRQIESEPLPATIYDVVAEAAAEVPDQLAWNFFETEEAWTYRQIVDTVNCLASALSRLGVAKGTHVGVMLPNRPAFPLTWLALGRLGAVMIPINIGYTGRELDYVVNDGDVDYLVIDAACLPTLDAMAERPARLAEERIVVHGGPIAPGRHGFDALIGFGDPDFVPFETAGPDDLMNIQYTSGTTGFPKGCMLTHSYWVGTGKVAARRDGIVLKNIFANQPFYYMDPQWMTLMAAFQRGTLHAVLKPSGSRFMERARRFSIHFCIFPEVVYKQPAHARDADNAIRRANIYGIRPSIHASIEERFNFAAREAFGMTEVGSTLFVPIEDRAMVGQGSCGRPVAFRRCRIVDDEGRDVPVGEVGELIVAGFNIIRGYYKKPEATAQAFFGEWFRTGDLFRRDARGYHYIVGRKKDMIRRSGENIAAREVESVLLEMPEVRDVAVIGVKDPDRGEEVKALVVLAPGHSPQTVPPARLLDHARSRLARFKVPRYVAYRDSFPRTPSMKIRKGELRSETADLRQGAYDAVDNVWR</sequence>
<protein>
    <submittedName>
        <fullName evidence="3">AMP-binding protein</fullName>
    </submittedName>
</protein>
<dbReference type="InterPro" id="IPR020845">
    <property type="entry name" value="AMP-binding_CS"/>
</dbReference>
<dbReference type="Proteomes" id="UP000593594">
    <property type="component" value="Chromosome"/>
</dbReference>
<evidence type="ECO:0000313" key="3">
    <source>
        <dbReference type="EMBL" id="QPC42527.1"/>
    </source>
</evidence>
<reference evidence="3 4" key="1">
    <citation type="submission" date="2020-06" db="EMBL/GenBank/DDBJ databases">
        <title>Genome sequence of 2 isolates from Red Sea Mangroves.</title>
        <authorList>
            <person name="Sefrji F."/>
            <person name="Michoud G."/>
            <person name="Merlino G."/>
            <person name="Daffonchio D."/>
        </authorList>
    </citation>
    <scope>NUCLEOTIDE SEQUENCE [LARGE SCALE GENOMIC DNA]</scope>
    <source>
        <strain evidence="3 4">R1DC25</strain>
    </source>
</reference>
<dbReference type="Gene3D" id="3.40.50.12780">
    <property type="entry name" value="N-terminal domain of ligase-like"/>
    <property type="match status" value="1"/>
</dbReference>
<accession>A0A7S8C391</accession>
<dbReference type="Pfam" id="PF13193">
    <property type="entry name" value="AMP-binding_C"/>
    <property type="match status" value="1"/>
</dbReference>
<dbReference type="AlphaFoldDB" id="A0A7S8C391"/>
<dbReference type="KEGG" id="kmn:HW532_07290"/>
<dbReference type="Pfam" id="PF00501">
    <property type="entry name" value="AMP-binding"/>
    <property type="match status" value="1"/>
</dbReference>
<dbReference type="InterPro" id="IPR042099">
    <property type="entry name" value="ANL_N_sf"/>
</dbReference>
<dbReference type="GO" id="GO:0016878">
    <property type="term" value="F:acid-thiol ligase activity"/>
    <property type="evidence" value="ECO:0007669"/>
    <property type="project" value="UniProtKB-ARBA"/>
</dbReference>
<dbReference type="InterPro" id="IPR050237">
    <property type="entry name" value="ATP-dep_AMP-bd_enzyme"/>
</dbReference>
<gene>
    <name evidence="3" type="ORF">HW532_07290</name>
</gene>
<dbReference type="SUPFAM" id="SSF56801">
    <property type="entry name" value="Acetyl-CoA synthetase-like"/>
    <property type="match status" value="1"/>
</dbReference>
<evidence type="ECO:0000259" key="2">
    <source>
        <dbReference type="Pfam" id="PF13193"/>
    </source>
</evidence>
<feature type="domain" description="AMP-binding enzyme C-terminal" evidence="2">
    <location>
        <begin position="480"/>
        <end position="558"/>
    </location>
</feature>
<name>A0A7S8C391_9HYPH</name>
<dbReference type="PANTHER" id="PTHR43767:SF1">
    <property type="entry name" value="NONRIBOSOMAL PEPTIDE SYNTHASE PES1 (EUROFUNG)-RELATED"/>
    <property type="match status" value="1"/>
</dbReference>